<accession>A0A656Z4D8</accession>
<dbReference type="EMBL" id="LUAY01005481">
    <property type="protein sequence ID" value="KYB45332.1"/>
    <property type="molecule type" value="Genomic_DNA"/>
</dbReference>
<gene>
    <name evidence="1" type="ORF">AB664_09405</name>
</gene>
<dbReference type="InterPro" id="IPR011050">
    <property type="entry name" value="Pectin_lyase_fold/virulence"/>
</dbReference>
<proteinExistence type="predicted"/>
<name>A0A656Z4D8_BRUAN</name>
<dbReference type="AlphaFoldDB" id="A0A656Z4D8"/>
<sequence length="100" mass="10137">MNTTEDMATNRSVEFVGSGTFFTDPGTTLVLAGTVSGTGSFTKAGFGELDLKGEMQAYRGNAAIAAGTLVVSGQFGAVSTSALRAGWQAQALSALPKTLV</sequence>
<protein>
    <submittedName>
        <fullName evidence="1">Uncharacterized protein</fullName>
    </submittedName>
</protein>
<evidence type="ECO:0000313" key="1">
    <source>
        <dbReference type="EMBL" id="KYB45332.1"/>
    </source>
</evidence>
<organism evidence="1">
    <name type="scientific">Brucella anthropi</name>
    <name type="common">Ochrobactrum anthropi</name>
    <dbReference type="NCBI Taxonomy" id="529"/>
    <lineage>
        <taxon>Bacteria</taxon>
        <taxon>Pseudomonadati</taxon>
        <taxon>Pseudomonadota</taxon>
        <taxon>Alphaproteobacteria</taxon>
        <taxon>Hyphomicrobiales</taxon>
        <taxon>Brucellaceae</taxon>
        <taxon>Brucella/Ochrobactrum group</taxon>
        <taxon>Brucella</taxon>
    </lineage>
</organism>
<dbReference type="SUPFAM" id="SSF51126">
    <property type="entry name" value="Pectin lyase-like"/>
    <property type="match status" value="1"/>
</dbReference>
<comment type="caution">
    <text evidence="1">The sequence shown here is derived from an EMBL/GenBank/DDBJ whole genome shotgun (WGS) entry which is preliminary data.</text>
</comment>
<reference evidence="1" key="1">
    <citation type="submission" date="2016-02" db="EMBL/GenBank/DDBJ databases">
        <title>Genomic sequences of Ochrobactrum anthropi.</title>
        <authorList>
            <person name="Chudasama K.S."/>
            <person name="Thaker V.S."/>
        </authorList>
    </citation>
    <scope>NUCLEOTIDE SEQUENCE [LARGE SCALE GENOMIC DNA]</scope>
    <source>
        <strain evidence="1">SUBG007</strain>
    </source>
</reference>